<dbReference type="EMBL" id="JAUTXU010000172">
    <property type="protein sequence ID" value="KAK3701558.1"/>
    <property type="molecule type" value="Genomic_DNA"/>
</dbReference>
<gene>
    <name evidence="1" type="ORF">LTR37_015412</name>
</gene>
<proteinExistence type="predicted"/>
<keyword evidence="2" id="KW-1185">Reference proteome</keyword>
<reference evidence="1" key="1">
    <citation type="submission" date="2023-07" db="EMBL/GenBank/DDBJ databases">
        <title>Black Yeasts Isolated from many extreme environments.</title>
        <authorList>
            <person name="Coleine C."/>
            <person name="Stajich J.E."/>
            <person name="Selbmann L."/>
        </authorList>
    </citation>
    <scope>NUCLEOTIDE SEQUENCE</scope>
    <source>
        <strain evidence="1">CCFEE 5714</strain>
    </source>
</reference>
<name>A0ACC3MRL5_9PEZI</name>
<evidence type="ECO:0000313" key="2">
    <source>
        <dbReference type="Proteomes" id="UP001281147"/>
    </source>
</evidence>
<sequence>MDNMPSPPRTQLRLAKRKRDDANGDDDEETLFVSPDVDTKIDTKADAAEDFERPSDVEDEDDEEFDDEDETYNESSEPLPNHPYYDADVAVIENQCRTMVAGVHQILVQSSCDTEAVQAFREKAVVLEKPQEIQPIQVGLLGESGAGKSSTTNSLLDTPGLALEGDACEACTCVVAETRQPFPVQETEVAAKIHFLDQASMRDMLHEQLNNYHLFHFSEDARWEPRDHKHYNNRADTAIDTFRALFCLRNEFQSNNEATRFLKTRKDNIESTVATMLEWCKELLLARGGKFDHQGHYEEYYEDDSMVALNEVIEPLITQTRRKDRPALWPLVQKACIGKKGSRVLFSISLADLPGVSDINTNRVRAAIEYLKVCDAIWLVGRIDRIISDDNVNALLMKYGERFPGKIALIVTRCDDISDYAKVAKAMEDHGCGFGDLKTQLTSFYEASKNAEKIKKLYESACEPKKRRLLEKKDKWTSRKNEMETRCLRRLVDIRNRHVTDQLMEKKSQYVQEGTQLRIFCLSNKHYAALKGTAVLETPLLTAQGTGVPELRRYAVELSAPALMQNLDNYVNHLCPVFMKGMELWAHGTRVKSPDDIRKIVARPQIAFHSMLQEYLAGIKNGVEKLIVSRTRKHLGDLSDRATAHLVSWEGRNWCSLKAFVSNNGNWSTSLVPEESWDKNFSKAVTEMVIEPSWHKLGRSQNDKQLEMVTTLNAMVINIVTDLESKYNFADAEL</sequence>
<protein>
    <submittedName>
        <fullName evidence="1">Uncharacterized protein</fullName>
    </submittedName>
</protein>
<organism evidence="1 2">
    <name type="scientific">Vermiconidia calcicola</name>
    <dbReference type="NCBI Taxonomy" id="1690605"/>
    <lineage>
        <taxon>Eukaryota</taxon>
        <taxon>Fungi</taxon>
        <taxon>Dikarya</taxon>
        <taxon>Ascomycota</taxon>
        <taxon>Pezizomycotina</taxon>
        <taxon>Dothideomycetes</taxon>
        <taxon>Dothideomycetidae</taxon>
        <taxon>Mycosphaerellales</taxon>
        <taxon>Extremaceae</taxon>
        <taxon>Vermiconidia</taxon>
    </lineage>
</organism>
<comment type="caution">
    <text evidence="1">The sequence shown here is derived from an EMBL/GenBank/DDBJ whole genome shotgun (WGS) entry which is preliminary data.</text>
</comment>
<dbReference type="Proteomes" id="UP001281147">
    <property type="component" value="Unassembled WGS sequence"/>
</dbReference>
<accession>A0ACC3MRL5</accession>
<evidence type="ECO:0000313" key="1">
    <source>
        <dbReference type="EMBL" id="KAK3701558.1"/>
    </source>
</evidence>